<dbReference type="InterPro" id="IPR015179">
    <property type="entry name" value="A-amylase/a-glucTrfase_C"/>
</dbReference>
<dbReference type="AlphaFoldDB" id="A0A833L0E3"/>
<dbReference type="Pfam" id="PF09095">
    <property type="entry name" value="AmyA-gluTrfs_C"/>
    <property type="match status" value="1"/>
</dbReference>
<dbReference type="Gene3D" id="3.20.110.20">
    <property type="match status" value="1"/>
</dbReference>
<dbReference type="InterPro" id="IPR011013">
    <property type="entry name" value="Gal_mutarotase_sf_dom"/>
</dbReference>
<dbReference type="SUPFAM" id="SSF88688">
    <property type="entry name" value="Families 57/38 glycoside transferase middle domain"/>
    <property type="match status" value="1"/>
</dbReference>
<dbReference type="PANTHER" id="PTHR36306">
    <property type="entry name" value="ALPHA-AMYLASE-RELATED-RELATED"/>
    <property type="match status" value="1"/>
</dbReference>
<evidence type="ECO:0000313" key="6">
    <source>
        <dbReference type="EMBL" id="KAF0133569.1"/>
    </source>
</evidence>
<dbReference type="Pfam" id="PF09094">
    <property type="entry name" value="AmyA-A_glucT_m"/>
    <property type="match status" value="1"/>
</dbReference>
<dbReference type="EMBL" id="WPAF01000023">
    <property type="protein sequence ID" value="KAF0133569.1"/>
    <property type="molecule type" value="Genomic_DNA"/>
</dbReference>
<feature type="domain" description="Alpha-amylase/4-alpha-glucanotransferase central" evidence="4">
    <location>
        <begin position="283"/>
        <end position="368"/>
    </location>
</feature>
<feature type="domain" description="Glycoside hydrolase family 57 N-terminal" evidence="3">
    <location>
        <begin position="20"/>
        <end position="270"/>
    </location>
</feature>
<keyword evidence="6" id="KW-0808">Transferase</keyword>
<dbReference type="InterPro" id="IPR011330">
    <property type="entry name" value="Glyco_hydro/deAcase_b/a-brl"/>
</dbReference>
<dbReference type="InterPro" id="IPR028995">
    <property type="entry name" value="Glyco_hydro_57/38_cen_sf"/>
</dbReference>
<dbReference type="InterPro" id="IPR052046">
    <property type="entry name" value="GH57_Enzymes"/>
</dbReference>
<dbReference type="SUPFAM" id="SSF74650">
    <property type="entry name" value="Galactose mutarotase-like"/>
    <property type="match status" value="1"/>
</dbReference>
<dbReference type="GO" id="GO:0030246">
    <property type="term" value="F:carbohydrate binding"/>
    <property type="evidence" value="ECO:0007669"/>
    <property type="project" value="InterPro"/>
</dbReference>
<evidence type="ECO:0000256" key="1">
    <source>
        <dbReference type="ARBA" id="ARBA00006821"/>
    </source>
</evidence>
<dbReference type="InterPro" id="IPR004300">
    <property type="entry name" value="Glyco_hydro_57_N"/>
</dbReference>
<protein>
    <submittedName>
        <fullName evidence="6">4-alpha-glucanotransferase</fullName>
    </submittedName>
</protein>
<feature type="domain" description="Alpha-amylase/4-alpha-glucanotransferase C-terminal" evidence="5">
    <location>
        <begin position="386"/>
        <end position="673"/>
    </location>
</feature>
<keyword evidence="2" id="KW-0119">Carbohydrate metabolism</keyword>
<proteinExistence type="inferred from homology"/>
<dbReference type="Gene3D" id="2.70.98.10">
    <property type="match status" value="1"/>
</dbReference>
<evidence type="ECO:0000259" key="4">
    <source>
        <dbReference type="Pfam" id="PF09094"/>
    </source>
</evidence>
<evidence type="ECO:0000259" key="5">
    <source>
        <dbReference type="Pfam" id="PF09095"/>
    </source>
</evidence>
<dbReference type="Pfam" id="PF03065">
    <property type="entry name" value="Glyco_hydro_57"/>
    <property type="match status" value="1"/>
</dbReference>
<evidence type="ECO:0000259" key="3">
    <source>
        <dbReference type="Pfam" id="PF03065"/>
    </source>
</evidence>
<comment type="caution">
    <text evidence="6">The sequence shown here is derived from an EMBL/GenBank/DDBJ whole genome shotgun (WGS) entry which is preliminary data.</text>
</comment>
<reference evidence="6 7" key="1">
    <citation type="submission" date="2019-12" db="EMBL/GenBank/DDBJ databases">
        <authorList>
            <person name="Wolfe R."/>
            <person name="Danczak R."/>
            <person name="Wilkins M."/>
        </authorList>
    </citation>
    <scope>NUCLEOTIDE SEQUENCE [LARGE SCALE GENOMIC DNA]</scope>
    <source>
        <strain evidence="6">X2_MaxBin.013</strain>
    </source>
</reference>
<dbReference type="Proteomes" id="UP000488506">
    <property type="component" value="Unassembled WGS sequence"/>
</dbReference>
<dbReference type="InterPro" id="IPR014718">
    <property type="entry name" value="GH-type_carb-bd"/>
</dbReference>
<comment type="similarity">
    <text evidence="1">Belongs to the glycosyl hydrolase 57 family.</text>
</comment>
<name>A0A833L0E3_UNCSA</name>
<evidence type="ECO:0000313" key="7">
    <source>
        <dbReference type="Proteomes" id="UP000488506"/>
    </source>
</evidence>
<sequence length="680" mass="78798">MKKINFLFGIHCHQPVGNFEHIFDEAFADCYLPFIETMDRHPKIKFAVHYSGILYDWFLSKHPEFIDLLSKLIRRGQVEVLTGGYYEPIIPIIPDSDKLGQIQMQNNFIKNYFKTLPRGLWLTERIWEPHLPKILNEAGIEYVTVDDFHFLSAGLKKEDLYGYYVTEEQGIPINVFPISKELRYLIPFKMPEETIKYLESIASEDAARAAVLADDGEKFGVWPGTNKWVYKDGYLENLLCAIEANLNWICPMTFSEYLDEYPAKGRIYLPSASYSEMMEWSGGYFRNFFVKYPESNNMHKKMLQVSGKMQTLKKSHGSGERKNLIKEAEIELFKGQCNCAYWHGIFGGLYLSYLRDAVYEHLIKAENIIQKLQRGDKNFTEVILTDFDRDGLEEVILSNPYLNAYFSPSQGGSIFELDYKPKAFNISNVLTRREERYHKKIIEAAGNKNMDSPETKSIHERVVIKESGIDKYIIYDKSRRVSLVDHFFPEDVELDSLRKGAYKELGDFSREVYSFYPQRKKEEARVNFSRTGKVDGQEISITKSASILAGQSIINVEYELTNLSNDKISVLFGVEFNFTLLTSDAPDRYIKIEKAQYKMNSSHQFEKIINLKLIDEWKGIGVSLELEKSGKIFWYPIETISQSESGFERTYQGTCFIFGFNIGLDPQGKWTNKIALRMES</sequence>
<gene>
    <name evidence="6" type="ORF">FD145_1238</name>
</gene>
<dbReference type="CDD" id="cd10793">
    <property type="entry name" value="GH57N_TLGT_like"/>
    <property type="match status" value="1"/>
</dbReference>
<dbReference type="GO" id="GO:0005975">
    <property type="term" value="P:carbohydrate metabolic process"/>
    <property type="evidence" value="ECO:0007669"/>
    <property type="project" value="InterPro"/>
</dbReference>
<dbReference type="PANTHER" id="PTHR36306:SF1">
    <property type="entry name" value="ALPHA-AMYLASE-RELATED"/>
    <property type="match status" value="1"/>
</dbReference>
<dbReference type="GO" id="GO:0016740">
    <property type="term" value="F:transferase activity"/>
    <property type="evidence" value="ECO:0007669"/>
    <property type="project" value="UniProtKB-KW"/>
</dbReference>
<accession>A0A833L0E3</accession>
<dbReference type="SUPFAM" id="SSF88713">
    <property type="entry name" value="Glycoside hydrolase/deacetylase"/>
    <property type="match status" value="1"/>
</dbReference>
<dbReference type="InterPro" id="IPR015178">
    <property type="entry name" value="A-amylase/a-glucTrfase_central"/>
</dbReference>
<organism evidence="6 7">
    <name type="scientific">Candidatus Saganbacteria bacterium</name>
    <dbReference type="NCBI Taxonomy" id="2575572"/>
    <lineage>
        <taxon>Bacteria</taxon>
        <taxon>Bacillati</taxon>
        <taxon>Saganbacteria</taxon>
    </lineage>
</organism>
<evidence type="ECO:0000256" key="2">
    <source>
        <dbReference type="ARBA" id="ARBA00023277"/>
    </source>
</evidence>